<gene>
    <name evidence="3" type="ORF">MU846_00540</name>
</gene>
<dbReference type="PANTHER" id="PTHR42736">
    <property type="entry name" value="PROTEIN-GLUTAMINE GAMMA-GLUTAMYLTRANSFERASE"/>
    <property type="match status" value="1"/>
</dbReference>
<dbReference type="EMBL" id="JALKII010000001">
    <property type="protein sequence ID" value="MCK0536195.1"/>
    <property type="molecule type" value="Genomic_DNA"/>
</dbReference>
<sequence length="699" mass="78383">MARVYQVPHHAFGWLVAGTALAALPHLLHGPFWLQALLPLAVAGRLVMQRGRLSVPGRGLRVLLLGGVLLGTLYSHGTVLGPEAGTCLLVGAFALKLLEMVRLRDAYVLLVLGYFVLATSFLFYQGPLAAAYSLLVLLCLTAALPGINRPEAGLRSAVHGRLAAVMLLQALPLMILLFVLVPRVGPLWSLEFNQQRARTGMSDSMAPGEVSNLSQSTELAFRAEFHGAVPPPAQRYWRGLTYSWFDGRRWSQARPRDLPQRDYVWFAERAGTPPDWAVDLLAAREQGPELAYRYRVVQEPSRRNWLYTLAVPFADDRSLGLVRDMRLVSQQELEQRFAYSVTSYPGLAGQIPLADGERAFMLQLPEGFNPRARTMARQWRDQAASPQAYAQRLLNWFREEPFYYTLQPALLGEHSVDEFLFDSRRGFCEHYASAFVFMMRAAGVPARVVAGYQGGDLNPLGNHLSVHQYHAHAWAEIWLEGHGWVEVDPTAAVAPARIEQGLEMALEASDFSLLRRAGDRVPGLRQLRQQLDYLQFAWQKWVLSYDQTQQMSLLQRWFGRASLMTTGLLLALGAVLIVLVLALWVLLRHRAPGRTALQREYRAMLRLLRRRGVAVSEALPPRKLAGQVRQQWPAAAALVEQWARLYEHSTYAKAPGGANVTGDTKAPGIRRPKRALRQLRRRLRWVRGPGAARTVQDAS</sequence>
<reference evidence="3" key="1">
    <citation type="submission" date="2022-04" db="EMBL/GenBank/DDBJ databases">
        <title>Alcanivorax sp. CY1518 draft genome sequence.</title>
        <authorList>
            <person name="Zhao G."/>
            <person name="An M."/>
        </authorList>
    </citation>
    <scope>NUCLEOTIDE SEQUENCE</scope>
    <source>
        <strain evidence="3">CY1518</strain>
    </source>
</reference>
<dbReference type="InterPro" id="IPR038765">
    <property type="entry name" value="Papain-like_cys_pep_sf"/>
</dbReference>
<feature type="transmembrane region" description="Helical" evidence="1">
    <location>
        <begin position="160"/>
        <end position="181"/>
    </location>
</feature>
<feature type="domain" description="Transglutaminase-like" evidence="2">
    <location>
        <begin position="420"/>
        <end position="491"/>
    </location>
</feature>
<organism evidence="3 4">
    <name type="scientific">Alcanivorax quisquiliarum</name>
    <dbReference type="NCBI Taxonomy" id="2933565"/>
    <lineage>
        <taxon>Bacteria</taxon>
        <taxon>Pseudomonadati</taxon>
        <taxon>Pseudomonadota</taxon>
        <taxon>Gammaproteobacteria</taxon>
        <taxon>Oceanospirillales</taxon>
        <taxon>Alcanivoracaceae</taxon>
        <taxon>Alcanivorax</taxon>
    </lineage>
</organism>
<evidence type="ECO:0000256" key="1">
    <source>
        <dbReference type="SAM" id="Phobius"/>
    </source>
</evidence>
<dbReference type="Pfam" id="PF01841">
    <property type="entry name" value="Transglut_core"/>
    <property type="match status" value="1"/>
</dbReference>
<evidence type="ECO:0000313" key="3">
    <source>
        <dbReference type="EMBL" id="MCK0536195.1"/>
    </source>
</evidence>
<dbReference type="Gene3D" id="3.10.620.30">
    <property type="match status" value="1"/>
</dbReference>
<evidence type="ECO:0000259" key="2">
    <source>
        <dbReference type="SMART" id="SM00460"/>
    </source>
</evidence>
<dbReference type="InterPro" id="IPR021878">
    <property type="entry name" value="TgpA_N"/>
</dbReference>
<keyword evidence="1" id="KW-0472">Membrane</keyword>
<evidence type="ECO:0000313" key="4">
    <source>
        <dbReference type="Proteomes" id="UP001165524"/>
    </source>
</evidence>
<dbReference type="SUPFAM" id="SSF54001">
    <property type="entry name" value="Cysteine proteinases"/>
    <property type="match status" value="1"/>
</dbReference>
<keyword evidence="1" id="KW-1133">Transmembrane helix</keyword>
<dbReference type="InterPro" id="IPR025403">
    <property type="entry name" value="TgpA-like_C"/>
</dbReference>
<keyword evidence="1" id="KW-0812">Transmembrane</keyword>
<dbReference type="Pfam" id="PF11992">
    <property type="entry name" value="TgpA_N"/>
    <property type="match status" value="1"/>
</dbReference>
<dbReference type="SMART" id="SM00460">
    <property type="entry name" value="TGc"/>
    <property type="match status" value="1"/>
</dbReference>
<dbReference type="InterPro" id="IPR002931">
    <property type="entry name" value="Transglutaminase-like"/>
</dbReference>
<accession>A0ABT0E303</accession>
<dbReference type="InterPro" id="IPR052901">
    <property type="entry name" value="Bact_TGase-like"/>
</dbReference>
<proteinExistence type="predicted"/>
<dbReference type="RefSeq" id="WP_246947183.1">
    <property type="nucleotide sequence ID" value="NZ_JALKII010000001.1"/>
</dbReference>
<dbReference type="Pfam" id="PF13559">
    <property type="entry name" value="DUF4129"/>
    <property type="match status" value="1"/>
</dbReference>
<dbReference type="PANTHER" id="PTHR42736:SF1">
    <property type="entry name" value="PROTEIN-GLUTAMINE GAMMA-GLUTAMYLTRANSFERASE"/>
    <property type="match status" value="1"/>
</dbReference>
<name>A0ABT0E303_9GAMM</name>
<feature type="transmembrane region" description="Helical" evidence="1">
    <location>
        <begin position="83"/>
        <end position="99"/>
    </location>
</feature>
<feature type="transmembrane region" description="Helical" evidence="1">
    <location>
        <begin position="557"/>
        <end position="587"/>
    </location>
</feature>
<feature type="transmembrane region" description="Helical" evidence="1">
    <location>
        <begin position="106"/>
        <end position="124"/>
    </location>
</feature>
<feature type="transmembrane region" description="Helical" evidence="1">
    <location>
        <begin position="130"/>
        <end position="148"/>
    </location>
</feature>
<comment type="caution">
    <text evidence="3">The sequence shown here is derived from an EMBL/GenBank/DDBJ whole genome shotgun (WGS) entry which is preliminary data.</text>
</comment>
<protein>
    <submittedName>
        <fullName evidence="3">DUF3488 and transglutaminase-like domain-containing protein</fullName>
    </submittedName>
</protein>
<keyword evidence="4" id="KW-1185">Reference proteome</keyword>
<dbReference type="Proteomes" id="UP001165524">
    <property type="component" value="Unassembled WGS sequence"/>
</dbReference>